<sequence length="122" mass="14294">MNQNNEDRQLFVFEIDANDDETDVVFLEQAYAYHQQLGLSEEKSSTSLPELSNRNREGRERVMSDYFNVHCKLTPMLRVRDEFSVIMKCNSGLRQLAYGANSPMSLMMEYLQMNVEECLEEH</sequence>
<proteinExistence type="predicted"/>
<dbReference type="Proteomes" id="UP001151760">
    <property type="component" value="Unassembled WGS sequence"/>
</dbReference>
<dbReference type="EMBL" id="BQNB010012691">
    <property type="protein sequence ID" value="GJT06705.1"/>
    <property type="molecule type" value="Genomic_DNA"/>
</dbReference>
<comment type="caution">
    <text evidence="1">The sequence shown here is derived from an EMBL/GenBank/DDBJ whole genome shotgun (WGS) entry which is preliminary data.</text>
</comment>
<evidence type="ECO:0000313" key="1">
    <source>
        <dbReference type="EMBL" id="GJT06705.1"/>
    </source>
</evidence>
<evidence type="ECO:0000313" key="2">
    <source>
        <dbReference type="Proteomes" id="UP001151760"/>
    </source>
</evidence>
<organism evidence="1 2">
    <name type="scientific">Tanacetum coccineum</name>
    <dbReference type="NCBI Taxonomy" id="301880"/>
    <lineage>
        <taxon>Eukaryota</taxon>
        <taxon>Viridiplantae</taxon>
        <taxon>Streptophyta</taxon>
        <taxon>Embryophyta</taxon>
        <taxon>Tracheophyta</taxon>
        <taxon>Spermatophyta</taxon>
        <taxon>Magnoliopsida</taxon>
        <taxon>eudicotyledons</taxon>
        <taxon>Gunneridae</taxon>
        <taxon>Pentapetalae</taxon>
        <taxon>asterids</taxon>
        <taxon>campanulids</taxon>
        <taxon>Asterales</taxon>
        <taxon>Asteraceae</taxon>
        <taxon>Asteroideae</taxon>
        <taxon>Anthemideae</taxon>
        <taxon>Anthemidinae</taxon>
        <taxon>Tanacetum</taxon>
    </lineage>
</organism>
<reference evidence="1" key="2">
    <citation type="submission" date="2022-01" db="EMBL/GenBank/DDBJ databases">
        <authorList>
            <person name="Yamashiro T."/>
            <person name="Shiraishi A."/>
            <person name="Satake H."/>
            <person name="Nakayama K."/>
        </authorList>
    </citation>
    <scope>NUCLEOTIDE SEQUENCE</scope>
</reference>
<accession>A0ABQ5AVV9</accession>
<keyword evidence="2" id="KW-1185">Reference proteome</keyword>
<gene>
    <name evidence="1" type="ORF">Tco_0841167</name>
</gene>
<reference evidence="1" key="1">
    <citation type="journal article" date="2022" name="Int. J. Mol. Sci.">
        <title>Draft Genome of Tanacetum Coccineum: Genomic Comparison of Closely Related Tanacetum-Family Plants.</title>
        <authorList>
            <person name="Yamashiro T."/>
            <person name="Shiraishi A."/>
            <person name="Nakayama K."/>
            <person name="Satake H."/>
        </authorList>
    </citation>
    <scope>NUCLEOTIDE SEQUENCE</scope>
</reference>
<protein>
    <submittedName>
        <fullName evidence="1">Uncharacterized protein</fullName>
    </submittedName>
</protein>
<name>A0ABQ5AVV9_9ASTR</name>